<protein>
    <submittedName>
        <fullName evidence="3">Aryl-phospho-beta-D-glucosidase BglH</fullName>
        <ecNumber evidence="3">3.2.1.86</ecNumber>
    </submittedName>
</protein>
<dbReference type="InterPro" id="IPR033132">
    <property type="entry name" value="GH_1_N_CS"/>
</dbReference>
<dbReference type="InterPro" id="IPR017853">
    <property type="entry name" value="GH"/>
</dbReference>
<dbReference type="GO" id="GO:0005829">
    <property type="term" value="C:cytosol"/>
    <property type="evidence" value="ECO:0007669"/>
    <property type="project" value="TreeGrafter"/>
</dbReference>
<dbReference type="PRINTS" id="PR00131">
    <property type="entry name" value="GLHYDRLASE1"/>
</dbReference>
<dbReference type="GO" id="GO:0016052">
    <property type="term" value="P:carbohydrate catabolic process"/>
    <property type="evidence" value="ECO:0007669"/>
    <property type="project" value="TreeGrafter"/>
</dbReference>
<gene>
    <name evidence="3" type="primary">bglH_15</name>
    <name evidence="3" type="ORF">SDC9_119662</name>
</gene>
<dbReference type="PROSITE" id="PS00653">
    <property type="entry name" value="GLYCOSYL_HYDROL_F1_2"/>
    <property type="match status" value="1"/>
</dbReference>
<name>A0A645C4H4_9ZZZZ</name>
<dbReference type="PANTHER" id="PTHR10353:SF122">
    <property type="entry name" value="6-PHOSPHO-BETA-GLUCOSIDASE ASCB-RELATED"/>
    <property type="match status" value="1"/>
</dbReference>
<dbReference type="AlphaFoldDB" id="A0A645C4H4"/>
<dbReference type="InterPro" id="IPR001360">
    <property type="entry name" value="Glyco_hydro_1"/>
</dbReference>
<evidence type="ECO:0000256" key="2">
    <source>
        <dbReference type="ARBA" id="ARBA00023295"/>
    </source>
</evidence>
<dbReference type="Pfam" id="PF00232">
    <property type="entry name" value="Glyco_hydro_1"/>
    <property type="match status" value="1"/>
</dbReference>
<dbReference type="FunFam" id="3.20.20.80:FF:000004">
    <property type="entry name" value="Beta-glucosidase 6-phospho-beta-glucosidase"/>
    <property type="match status" value="1"/>
</dbReference>
<dbReference type="EC" id="3.2.1.86" evidence="3"/>
<evidence type="ECO:0000256" key="1">
    <source>
        <dbReference type="ARBA" id="ARBA00022801"/>
    </source>
</evidence>
<keyword evidence="1 3" id="KW-0378">Hydrolase</keyword>
<dbReference type="PANTHER" id="PTHR10353">
    <property type="entry name" value="GLYCOSYL HYDROLASE"/>
    <property type="match status" value="1"/>
</dbReference>
<dbReference type="SUPFAM" id="SSF51445">
    <property type="entry name" value="(Trans)glycosidases"/>
    <property type="match status" value="1"/>
</dbReference>
<dbReference type="EMBL" id="VSSQ01024894">
    <property type="protein sequence ID" value="MPM72686.1"/>
    <property type="molecule type" value="Genomic_DNA"/>
</dbReference>
<reference evidence="3" key="1">
    <citation type="submission" date="2019-08" db="EMBL/GenBank/DDBJ databases">
        <authorList>
            <person name="Kucharzyk K."/>
            <person name="Murdoch R.W."/>
            <person name="Higgins S."/>
            <person name="Loffler F."/>
        </authorList>
    </citation>
    <scope>NUCLEOTIDE SEQUENCE</scope>
</reference>
<dbReference type="Gene3D" id="3.20.20.80">
    <property type="entry name" value="Glycosidases"/>
    <property type="match status" value="1"/>
</dbReference>
<proteinExistence type="predicted"/>
<keyword evidence="2 3" id="KW-0326">Glycosidase</keyword>
<accession>A0A645C4H4</accession>
<sequence length="470" mass="54467">MTGFKRKNGMKMPEGFLWGGSVSAHQTEGASGEEYGKGLTIYDYLKSKGFRDFNDGIDFYHNYEDDIKLFKELGINSYRFSVAWSRILPDGEGEINEQGLRFYDRVIDSLLDNQIEPMICLYHFDTPLELQNKYDGWLGRGTLRAYEKYVRILMERYKGKVKYWIPMNEHNGCPLVGLLASEIGPDDSKFDSTRYQLMHNMALASAIVVKCKNEIDPDATVIGMINSSPCYPKTCNPLDILEAQRINESFNFDLLNILVRGQYSKALWRSMDINNLLPNIEDNDLELLKKNTVDCIGISYYASSIASNEKRGINVSRNTLNTFMGKKTAFDKNPYLENTEWGWTIDPLGLRIILKDIYQRYEKPIYILESGIGVNEELDKNMTVEDDYRIEYFKKQIEAVSSSICEDFVDVRSFLTWAPIDILSSQGEMKKRYGFIYVNRTDTDLRDMKRYKKKSFKWFHDVIKSNGEEL</sequence>
<dbReference type="GO" id="GO:0008706">
    <property type="term" value="F:6-phospho-beta-glucosidase activity"/>
    <property type="evidence" value="ECO:0007669"/>
    <property type="project" value="UniProtKB-EC"/>
</dbReference>
<organism evidence="3">
    <name type="scientific">bioreactor metagenome</name>
    <dbReference type="NCBI Taxonomy" id="1076179"/>
    <lineage>
        <taxon>unclassified sequences</taxon>
        <taxon>metagenomes</taxon>
        <taxon>ecological metagenomes</taxon>
    </lineage>
</organism>
<comment type="caution">
    <text evidence="3">The sequence shown here is derived from an EMBL/GenBank/DDBJ whole genome shotgun (WGS) entry which is preliminary data.</text>
</comment>
<evidence type="ECO:0000313" key="3">
    <source>
        <dbReference type="EMBL" id="MPM72686.1"/>
    </source>
</evidence>